<comment type="caution">
    <text evidence="1">The sequence shown here is derived from an EMBL/GenBank/DDBJ whole genome shotgun (WGS) entry which is preliminary data.</text>
</comment>
<protein>
    <submittedName>
        <fullName evidence="1">Uncharacterized protein</fullName>
    </submittedName>
</protein>
<accession>A0A973WTN8</accession>
<dbReference type="EMBL" id="JABWSX010000001">
    <property type="protein sequence ID" value="NVL07953.1"/>
    <property type="molecule type" value="Genomic_DNA"/>
</dbReference>
<dbReference type="AlphaFoldDB" id="A0A973WTN8"/>
<reference evidence="1" key="1">
    <citation type="submission" date="2020-06" db="EMBL/GenBank/DDBJ databases">
        <title>Whole Genome Sequence of Bradyrhizobium sp. Strain 66S1MB.</title>
        <authorList>
            <person name="Bromfield E."/>
            <person name="Cloutier S."/>
        </authorList>
    </citation>
    <scope>NUCLEOTIDE SEQUENCE</scope>
    <source>
        <strain evidence="1">66S1MB</strain>
    </source>
</reference>
<name>A0A973WTN8_9BRAD</name>
<evidence type="ECO:0000313" key="1">
    <source>
        <dbReference type="EMBL" id="NVL07953.1"/>
    </source>
</evidence>
<gene>
    <name evidence="1" type="ORF">HU230_19820</name>
</gene>
<dbReference type="RefSeq" id="WP_176531549.1">
    <property type="nucleotide sequence ID" value="NZ_CP088022.1"/>
</dbReference>
<proteinExistence type="predicted"/>
<sequence length="160" mass="16738">MSIADLKVRMSDIPGIETLTMRLEAGRILLSWGAYTAAVDASASDNEIEAAIRNAIKLPPVSLIPDKPAPVASPAAPQEQAAMSASNPASVGQTVKAMMDEHVKLMGQIHAAQLEILRSNLADQRQTVATGVGAVANTIAAQTDEFKSIMGQYANNLGGE</sequence>
<organism evidence="1">
    <name type="scientific">Bradyrhizobium quebecense</name>
    <dbReference type="NCBI Taxonomy" id="2748629"/>
    <lineage>
        <taxon>Bacteria</taxon>
        <taxon>Pseudomonadati</taxon>
        <taxon>Pseudomonadota</taxon>
        <taxon>Alphaproteobacteria</taxon>
        <taxon>Hyphomicrobiales</taxon>
        <taxon>Nitrobacteraceae</taxon>
        <taxon>Bradyrhizobium</taxon>
    </lineage>
</organism>